<dbReference type="Proteomes" id="UP000789342">
    <property type="component" value="Unassembled WGS sequence"/>
</dbReference>
<gene>
    <name evidence="4" type="ORF">AMORRO_LOCUS561</name>
</gene>
<feature type="transmembrane region" description="Helical" evidence="3">
    <location>
        <begin position="478"/>
        <end position="502"/>
    </location>
</feature>
<keyword evidence="1" id="KW-0175">Coiled coil</keyword>
<protein>
    <submittedName>
        <fullName evidence="4">892_t:CDS:1</fullName>
    </submittedName>
</protein>
<comment type="caution">
    <text evidence="4">The sequence shown here is derived from an EMBL/GenBank/DDBJ whole genome shotgun (WGS) entry which is preliminary data.</text>
</comment>
<keyword evidence="3" id="KW-0812">Transmembrane</keyword>
<organism evidence="4 5">
    <name type="scientific">Acaulospora morrowiae</name>
    <dbReference type="NCBI Taxonomy" id="94023"/>
    <lineage>
        <taxon>Eukaryota</taxon>
        <taxon>Fungi</taxon>
        <taxon>Fungi incertae sedis</taxon>
        <taxon>Mucoromycota</taxon>
        <taxon>Glomeromycotina</taxon>
        <taxon>Glomeromycetes</taxon>
        <taxon>Diversisporales</taxon>
        <taxon>Acaulosporaceae</taxon>
        <taxon>Acaulospora</taxon>
    </lineage>
</organism>
<evidence type="ECO:0000313" key="5">
    <source>
        <dbReference type="Proteomes" id="UP000789342"/>
    </source>
</evidence>
<keyword evidence="3" id="KW-0472">Membrane</keyword>
<evidence type="ECO:0000256" key="1">
    <source>
        <dbReference type="SAM" id="Coils"/>
    </source>
</evidence>
<dbReference type="Pfam" id="PF06772">
    <property type="entry name" value="LtrA"/>
    <property type="match status" value="1"/>
</dbReference>
<dbReference type="PANTHER" id="PTHR36840">
    <property type="entry name" value="BLL5714 PROTEIN"/>
    <property type="match status" value="1"/>
</dbReference>
<feature type="coiled-coil region" evidence="1">
    <location>
        <begin position="89"/>
        <end position="137"/>
    </location>
</feature>
<dbReference type="AlphaFoldDB" id="A0A9N8V764"/>
<feature type="region of interest" description="Disordered" evidence="2">
    <location>
        <begin position="23"/>
        <end position="46"/>
    </location>
</feature>
<keyword evidence="5" id="KW-1185">Reference proteome</keyword>
<accession>A0A9N8V764</accession>
<feature type="transmembrane region" description="Helical" evidence="3">
    <location>
        <begin position="269"/>
        <end position="288"/>
    </location>
</feature>
<evidence type="ECO:0000313" key="4">
    <source>
        <dbReference type="EMBL" id="CAG8445145.1"/>
    </source>
</evidence>
<evidence type="ECO:0000256" key="3">
    <source>
        <dbReference type="SAM" id="Phobius"/>
    </source>
</evidence>
<dbReference type="OrthoDB" id="191995at2759"/>
<dbReference type="PANTHER" id="PTHR36840:SF1">
    <property type="entry name" value="BLL5714 PROTEIN"/>
    <property type="match status" value="1"/>
</dbReference>
<reference evidence="4" key="1">
    <citation type="submission" date="2021-06" db="EMBL/GenBank/DDBJ databases">
        <authorList>
            <person name="Kallberg Y."/>
            <person name="Tangrot J."/>
            <person name="Rosling A."/>
        </authorList>
    </citation>
    <scope>NUCLEOTIDE SEQUENCE</scope>
    <source>
        <strain evidence="4">CL551</strain>
    </source>
</reference>
<name>A0A9N8V764_9GLOM</name>
<proteinExistence type="predicted"/>
<feature type="compositionally biased region" description="Basic and acidic residues" evidence="2">
    <location>
        <begin position="25"/>
        <end position="46"/>
    </location>
</feature>
<feature type="transmembrane region" description="Helical" evidence="3">
    <location>
        <begin position="324"/>
        <end position="344"/>
    </location>
</feature>
<keyword evidence="3" id="KW-1133">Transmembrane helix</keyword>
<dbReference type="EMBL" id="CAJVPV010000164">
    <property type="protein sequence ID" value="CAG8445145.1"/>
    <property type="molecule type" value="Genomic_DNA"/>
</dbReference>
<sequence length="704" mass="81070">MEDSNEEIKDIAIQDMPSELQQIENESKEPKIYSENEDLEKSHEKGTCEGYSSKININGQNVLIVKNEDDVVSGKLAPNCCVIGSPEHVAVLKAKIDELKLNTQNYDKERARLEQERTEAQSRAEEVGRQLDKLVAELKQLGQGDTDSDQTIHATVHTYGHLRKLEIIADEEEEEDNYERLIRKPRVRQYWHAGTLYRESEERSSSYTELFWDLIFAAVVQNSGDALVEDISASNKANVSLSYPIFRVWLDVHSYLNIYSSEDLIEKFLLLWEMVLVVVMGTHAFDIFENTSIIYTTSYVMARMTFVVLFLSFAVQLPMFRASLITQIWGIFIPCVFWIISIFVPHEQKLIVMCHDFEKVDDILEKTKEPTVTNVIIEKPHLAMKTKGTEYQMSWKDLFLIFKNPKYKQALNIEHGSERLGIFAIICLGEGMFGVVYSSNNSRPDWILGKAIFGLILAYNLHWIYFDVDASRQYQHALRRHVVTGLCFVMIHFPLNVSLIAFGSSLKQVVQIRDFSGADSIPIFENSHTTESHSFPMNLQWLHCCSLAVVMYCFAIIGVLHRGLDNVNTLRISKRYRICLRFVVATIYVFLPLAELNTVNLMAITSSISLFLVIVETYGRLRKDAPLFFNCDEDIIDNGDYKKVHRRYVRWRWGSTDLNRKGWTSGILKKKKPNESDNTINEEVTKDNEVGVVLVDYEDESRHL</sequence>
<feature type="transmembrane region" description="Helical" evidence="3">
    <location>
        <begin position="446"/>
        <end position="466"/>
    </location>
</feature>
<feature type="transmembrane region" description="Helical" evidence="3">
    <location>
        <begin position="540"/>
        <end position="564"/>
    </location>
</feature>
<dbReference type="InterPro" id="IPR010640">
    <property type="entry name" value="Low_temperature_requirement_A"/>
</dbReference>
<feature type="transmembrane region" description="Helical" evidence="3">
    <location>
        <begin position="576"/>
        <end position="594"/>
    </location>
</feature>
<evidence type="ECO:0000256" key="2">
    <source>
        <dbReference type="SAM" id="MobiDB-lite"/>
    </source>
</evidence>
<feature type="transmembrane region" description="Helical" evidence="3">
    <location>
        <begin position="300"/>
        <end position="318"/>
    </location>
</feature>
<feature type="transmembrane region" description="Helical" evidence="3">
    <location>
        <begin position="420"/>
        <end position="440"/>
    </location>
</feature>